<dbReference type="PROSITE" id="PS50110">
    <property type="entry name" value="RESPONSE_REGULATORY"/>
    <property type="match status" value="1"/>
</dbReference>
<dbReference type="InterPro" id="IPR011006">
    <property type="entry name" value="CheY-like_superfamily"/>
</dbReference>
<dbReference type="SMART" id="SM00448">
    <property type="entry name" value="REC"/>
    <property type="match status" value="1"/>
</dbReference>
<dbReference type="Gene3D" id="2.40.50.1020">
    <property type="entry name" value="LytTr DNA-binding domain"/>
    <property type="match status" value="1"/>
</dbReference>
<dbReference type="InterPro" id="IPR046947">
    <property type="entry name" value="LytR-like"/>
</dbReference>
<dbReference type="SMART" id="SM00850">
    <property type="entry name" value="LytTR"/>
    <property type="match status" value="1"/>
</dbReference>
<dbReference type="RefSeq" id="WP_235208219.1">
    <property type="nucleotide sequence ID" value="NZ_BAMD01000035.1"/>
</dbReference>
<gene>
    <name evidence="4" type="ORF">JCM21142_72700</name>
</gene>
<dbReference type="Proteomes" id="UP000019402">
    <property type="component" value="Unassembled WGS sequence"/>
</dbReference>
<dbReference type="InterPro" id="IPR001789">
    <property type="entry name" value="Sig_transdc_resp-reg_receiver"/>
</dbReference>
<dbReference type="Pfam" id="PF00072">
    <property type="entry name" value="Response_reg"/>
    <property type="match status" value="1"/>
</dbReference>
<dbReference type="GO" id="GO:0000156">
    <property type="term" value="F:phosphorelay response regulator activity"/>
    <property type="evidence" value="ECO:0007669"/>
    <property type="project" value="InterPro"/>
</dbReference>
<feature type="modified residue" description="4-aspartylphosphate" evidence="1">
    <location>
        <position position="54"/>
    </location>
</feature>
<sequence>MIKCIAIDDEPLAIQQIEAYIKETSFLDLQGSFRNALDALDFLNSHHVDLIFVDIQMPKLNGLDLVKALHQQPQIIFTTAYSDYAIDGFKLDALDYLLKPLDYPSFLKASNKALNYFKLTEHQREALSSDPHHIFIKSEYKLIRIELDNILYVEGNRGYLRFFLAQGKPIMTLLSMKKIEEKLPSNQFIRVHRSYLVNLKK</sequence>
<name>W7Y6X2_9BACT</name>
<dbReference type="GO" id="GO:0003677">
    <property type="term" value="F:DNA binding"/>
    <property type="evidence" value="ECO:0007669"/>
    <property type="project" value="InterPro"/>
</dbReference>
<dbReference type="PROSITE" id="PS50930">
    <property type="entry name" value="HTH_LYTTR"/>
    <property type="match status" value="1"/>
</dbReference>
<protein>
    <submittedName>
        <fullName evidence="4">Putative transcriptional regulatory protein YehT</fullName>
    </submittedName>
</protein>
<keyword evidence="5" id="KW-1185">Reference proteome</keyword>
<reference evidence="4 5" key="1">
    <citation type="journal article" date="2014" name="Genome Announc.">
        <title>Draft Genome Sequence of Cytophaga fermentans JCM 21142T, a Facultative Anaerobe Isolated from Marine Mud.</title>
        <authorList>
            <person name="Starns D."/>
            <person name="Oshima K."/>
            <person name="Suda W."/>
            <person name="Iino T."/>
            <person name="Yuki M."/>
            <person name="Inoue J."/>
            <person name="Kitamura K."/>
            <person name="Iida T."/>
            <person name="Darby A."/>
            <person name="Hattori M."/>
            <person name="Ohkuma M."/>
        </authorList>
    </citation>
    <scope>NUCLEOTIDE SEQUENCE [LARGE SCALE GENOMIC DNA]</scope>
    <source>
        <strain evidence="4 5">JCM 21142</strain>
    </source>
</reference>
<evidence type="ECO:0000259" key="2">
    <source>
        <dbReference type="PROSITE" id="PS50110"/>
    </source>
</evidence>
<evidence type="ECO:0000313" key="5">
    <source>
        <dbReference type="Proteomes" id="UP000019402"/>
    </source>
</evidence>
<feature type="domain" description="HTH LytTR-type" evidence="3">
    <location>
        <begin position="134"/>
        <end position="201"/>
    </location>
</feature>
<dbReference type="eggNOG" id="COG3279">
    <property type="taxonomic scope" value="Bacteria"/>
</dbReference>
<dbReference type="Gene3D" id="3.40.50.2300">
    <property type="match status" value="1"/>
</dbReference>
<evidence type="ECO:0000259" key="3">
    <source>
        <dbReference type="PROSITE" id="PS50930"/>
    </source>
</evidence>
<dbReference type="Pfam" id="PF04397">
    <property type="entry name" value="LytTR"/>
    <property type="match status" value="1"/>
</dbReference>
<keyword evidence="1" id="KW-0597">Phosphoprotein</keyword>
<dbReference type="PANTHER" id="PTHR37299">
    <property type="entry name" value="TRANSCRIPTIONAL REGULATOR-RELATED"/>
    <property type="match status" value="1"/>
</dbReference>
<comment type="caution">
    <text evidence="4">The sequence shown here is derived from an EMBL/GenBank/DDBJ whole genome shotgun (WGS) entry which is preliminary data.</text>
</comment>
<evidence type="ECO:0000256" key="1">
    <source>
        <dbReference type="PROSITE-ProRule" id="PRU00169"/>
    </source>
</evidence>
<dbReference type="SUPFAM" id="SSF52172">
    <property type="entry name" value="CheY-like"/>
    <property type="match status" value="1"/>
</dbReference>
<dbReference type="InterPro" id="IPR007492">
    <property type="entry name" value="LytTR_DNA-bd_dom"/>
</dbReference>
<feature type="domain" description="Response regulatory" evidence="2">
    <location>
        <begin position="3"/>
        <end position="114"/>
    </location>
</feature>
<dbReference type="EMBL" id="BAMD01000035">
    <property type="protein sequence ID" value="GAF04007.1"/>
    <property type="molecule type" value="Genomic_DNA"/>
</dbReference>
<accession>W7Y6X2</accession>
<dbReference type="PANTHER" id="PTHR37299:SF1">
    <property type="entry name" value="STAGE 0 SPORULATION PROTEIN A HOMOLOG"/>
    <property type="match status" value="1"/>
</dbReference>
<proteinExistence type="predicted"/>
<dbReference type="AlphaFoldDB" id="W7Y6X2"/>
<dbReference type="STRING" id="869213.GCA_000517085_04348"/>
<evidence type="ECO:0000313" key="4">
    <source>
        <dbReference type="EMBL" id="GAF04007.1"/>
    </source>
</evidence>
<organism evidence="4 5">
    <name type="scientific">Saccharicrinis fermentans DSM 9555 = JCM 21142</name>
    <dbReference type="NCBI Taxonomy" id="869213"/>
    <lineage>
        <taxon>Bacteria</taxon>
        <taxon>Pseudomonadati</taxon>
        <taxon>Bacteroidota</taxon>
        <taxon>Bacteroidia</taxon>
        <taxon>Marinilabiliales</taxon>
        <taxon>Marinilabiliaceae</taxon>
        <taxon>Saccharicrinis</taxon>
    </lineage>
</organism>